<proteinExistence type="predicted"/>
<dbReference type="GO" id="GO:0008381">
    <property type="term" value="F:mechanosensitive monoatomic ion channel activity"/>
    <property type="evidence" value="ECO:0007669"/>
    <property type="project" value="InterPro"/>
</dbReference>
<dbReference type="Gene3D" id="3.30.70.100">
    <property type="match status" value="1"/>
</dbReference>
<evidence type="ECO:0000256" key="6">
    <source>
        <dbReference type="SAM" id="MobiDB-lite"/>
    </source>
</evidence>
<feature type="transmembrane region" description="Helical" evidence="7">
    <location>
        <begin position="367"/>
        <end position="386"/>
    </location>
</feature>
<organism evidence="9 10">
    <name type="scientific">Rubinisphaera brasiliensis (strain ATCC 49424 / DSM 5305 / JCM 21570 / IAM 15109 / NBRC 103401 / IFAM 1448)</name>
    <name type="common">Planctomyces brasiliensis</name>
    <dbReference type="NCBI Taxonomy" id="756272"/>
    <lineage>
        <taxon>Bacteria</taxon>
        <taxon>Pseudomonadati</taxon>
        <taxon>Planctomycetota</taxon>
        <taxon>Planctomycetia</taxon>
        <taxon>Planctomycetales</taxon>
        <taxon>Planctomycetaceae</taxon>
        <taxon>Rubinisphaera</taxon>
    </lineage>
</organism>
<feature type="compositionally biased region" description="Basic and acidic residues" evidence="6">
    <location>
        <begin position="619"/>
        <end position="629"/>
    </location>
</feature>
<feature type="transmembrane region" description="Helical" evidence="7">
    <location>
        <begin position="243"/>
        <end position="267"/>
    </location>
</feature>
<evidence type="ECO:0000256" key="1">
    <source>
        <dbReference type="ARBA" id="ARBA00004651"/>
    </source>
</evidence>
<dbReference type="eggNOG" id="COG0668">
    <property type="taxonomic scope" value="Bacteria"/>
</dbReference>
<dbReference type="InterPro" id="IPR023408">
    <property type="entry name" value="MscS_beta-dom_sf"/>
</dbReference>
<accession>F0SPA3</accession>
<name>F0SPA3_RUBBR</name>
<dbReference type="EMBL" id="CP002546">
    <property type="protein sequence ID" value="ADY62211.1"/>
    <property type="molecule type" value="Genomic_DNA"/>
</dbReference>
<sequence length="629" mass="70692">MIRTTAWTRFAGVILAVSGSLTQIPPLFAQSVPSGSSSSNQQVARPSTTSSDFFELLESGGDLLVSFFRPHDETPPVDQPRWNSLNSPRHTVETFLEAMRHVEAGREEAWPRALKTISIPEDNQLSGKRVAADLKAVLDRLRELSAGTLPGPEQVSDRDIRRYEIFPAGVDHQWIWDQASLAPRNAVSLKLTDGEEWKFDKETVQGIAELRENLRSIPPRENEDRQGELFLQTFLPMFENTPWWGWFTTLLGAGLGILVGWWGLAFFHRTAKSLEEQEHPVAGQACRAFGPPAVLFLVVIGILIGSGPLQVGATLGSYRWHFIELLLLVCFGWLLVEVIDLMVFASRKTLLNDGDVYMRMGTTILRRAIRVIVGVLLAVFVVQNALNVNLTAVLGGLGLATLAVSLAAQDAVKNLFGAMMVFVNRPFMVGDWISYDGRMGEVMDVSLQVTRIRLLSGEIWTVPNMHFTEDAIENLSLRKYLRREMNIQIPYDTQPEKILQAQELLHEILTSEDVTADGKCRPEEKQPSISFSHFGDYFLNLRVYYWYFMSPSGAGTQRQTERGWLSYLDHCSLVNQQIVERFNEEGIEFAFPTQSLQLSDDPRRELHLQMAEQASQAAESDHARTSKAG</sequence>
<dbReference type="Pfam" id="PF00924">
    <property type="entry name" value="MS_channel_2nd"/>
    <property type="match status" value="1"/>
</dbReference>
<evidence type="ECO:0000256" key="4">
    <source>
        <dbReference type="ARBA" id="ARBA00022989"/>
    </source>
</evidence>
<feature type="transmembrane region" description="Helical" evidence="7">
    <location>
        <begin position="325"/>
        <end position="346"/>
    </location>
</feature>
<keyword evidence="2" id="KW-1003">Cell membrane</keyword>
<dbReference type="Gene3D" id="2.30.30.60">
    <property type="match status" value="1"/>
</dbReference>
<feature type="transmembrane region" description="Helical" evidence="7">
    <location>
        <begin position="288"/>
        <end position="305"/>
    </location>
</feature>
<evidence type="ECO:0000259" key="8">
    <source>
        <dbReference type="Pfam" id="PF00924"/>
    </source>
</evidence>
<keyword evidence="3 7" id="KW-0812">Transmembrane</keyword>
<dbReference type="KEGG" id="pbs:Plabr_4640"/>
<dbReference type="SUPFAM" id="SSF82689">
    <property type="entry name" value="Mechanosensitive channel protein MscS (YggB), C-terminal domain"/>
    <property type="match status" value="1"/>
</dbReference>
<keyword evidence="4 7" id="KW-1133">Transmembrane helix</keyword>
<evidence type="ECO:0000256" key="3">
    <source>
        <dbReference type="ARBA" id="ARBA00022692"/>
    </source>
</evidence>
<keyword evidence="10" id="KW-1185">Reference proteome</keyword>
<dbReference type="Proteomes" id="UP000006860">
    <property type="component" value="Chromosome"/>
</dbReference>
<comment type="subcellular location">
    <subcellularLocation>
        <location evidence="1">Cell membrane</location>
        <topology evidence="1">Multi-pass membrane protein</topology>
    </subcellularLocation>
</comment>
<keyword evidence="5 7" id="KW-0472">Membrane</keyword>
<dbReference type="PANTHER" id="PTHR30221:SF1">
    <property type="entry name" value="SMALL-CONDUCTANCE MECHANOSENSITIVE CHANNEL"/>
    <property type="match status" value="1"/>
</dbReference>
<dbReference type="STRING" id="756272.Plabr_4640"/>
<dbReference type="InterPro" id="IPR045275">
    <property type="entry name" value="MscS_archaea/bacteria_type"/>
</dbReference>
<dbReference type="InterPro" id="IPR010920">
    <property type="entry name" value="LSM_dom_sf"/>
</dbReference>
<dbReference type="GO" id="GO:0005886">
    <property type="term" value="C:plasma membrane"/>
    <property type="evidence" value="ECO:0007669"/>
    <property type="project" value="UniProtKB-SubCell"/>
</dbReference>
<feature type="region of interest" description="Disordered" evidence="6">
    <location>
        <begin position="608"/>
        <end position="629"/>
    </location>
</feature>
<feature type="transmembrane region" description="Helical" evidence="7">
    <location>
        <begin position="392"/>
        <end position="412"/>
    </location>
</feature>
<dbReference type="AlphaFoldDB" id="F0SPA3"/>
<feature type="domain" description="Mechanosensitive ion channel MscS" evidence="8">
    <location>
        <begin position="410"/>
        <end position="476"/>
    </location>
</feature>
<dbReference type="InterPro" id="IPR006685">
    <property type="entry name" value="MscS_channel_2nd"/>
</dbReference>
<evidence type="ECO:0000313" key="9">
    <source>
        <dbReference type="EMBL" id="ADY62211.1"/>
    </source>
</evidence>
<dbReference type="RefSeq" id="WP_013630915.1">
    <property type="nucleotide sequence ID" value="NC_015174.1"/>
</dbReference>
<gene>
    <name evidence="9" type="ordered locus">Plabr_4640</name>
</gene>
<dbReference type="PANTHER" id="PTHR30221">
    <property type="entry name" value="SMALL-CONDUCTANCE MECHANOSENSITIVE CHANNEL"/>
    <property type="match status" value="1"/>
</dbReference>
<protein>
    <submittedName>
        <fullName evidence="9">MscS Mechanosensitive ion channel</fullName>
    </submittedName>
</protein>
<evidence type="ECO:0000313" key="10">
    <source>
        <dbReference type="Proteomes" id="UP000006860"/>
    </source>
</evidence>
<dbReference type="Gene3D" id="1.10.287.1260">
    <property type="match status" value="1"/>
</dbReference>
<evidence type="ECO:0000256" key="7">
    <source>
        <dbReference type="SAM" id="Phobius"/>
    </source>
</evidence>
<dbReference type="SUPFAM" id="SSF50182">
    <property type="entry name" value="Sm-like ribonucleoproteins"/>
    <property type="match status" value="1"/>
</dbReference>
<evidence type="ECO:0000256" key="2">
    <source>
        <dbReference type="ARBA" id="ARBA00022475"/>
    </source>
</evidence>
<reference evidence="10" key="1">
    <citation type="submission" date="2011-02" db="EMBL/GenBank/DDBJ databases">
        <title>The complete genome of Planctomyces brasiliensis DSM 5305.</title>
        <authorList>
            <person name="Lucas S."/>
            <person name="Copeland A."/>
            <person name="Lapidus A."/>
            <person name="Bruce D."/>
            <person name="Goodwin L."/>
            <person name="Pitluck S."/>
            <person name="Kyrpides N."/>
            <person name="Mavromatis K."/>
            <person name="Pagani I."/>
            <person name="Ivanova N."/>
            <person name="Ovchinnikova G."/>
            <person name="Lu M."/>
            <person name="Detter J.C."/>
            <person name="Han C."/>
            <person name="Land M."/>
            <person name="Hauser L."/>
            <person name="Markowitz V."/>
            <person name="Cheng J.-F."/>
            <person name="Hugenholtz P."/>
            <person name="Woyke T."/>
            <person name="Wu D."/>
            <person name="Tindall B."/>
            <person name="Pomrenke H.G."/>
            <person name="Brambilla E."/>
            <person name="Klenk H.-P."/>
            <person name="Eisen J.A."/>
        </authorList>
    </citation>
    <scope>NUCLEOTIDE SEQUENCE [LARGE SCALE GENOMIC DNA]</scope>
    <source>
        <strain evidence="10">ATCC 49424 / DSM 5305 / JCM 21570 / IAM 15109 / NBRC 103401 / IFAM 1448</strain>
    </source>
</reference>
<dbReference type="InterPro" id="IPR011066">
    <property type="entry name" value="MscS_channel_C_sf"/>
</dbReference>
<evidence type="ECO:0000256" key="5">
    <source>
        <dbReference type="ARBA" id="ARBA00023136"/>
    </source>
</evidence>
<dbReference type="OrthoDB" id="9809206at2"/>
<dbReference type="HOGENOM" id="CLU_015233_1_1_0"/>